<dbReference type="Gene3D" id="3.30.710.10">
    <property type="entry name" value="Potassium Channel Kv1.1, Chain A"/>
    <property type="match status" value="1"/>
</dbReference>
<dbReference type="InterPro" id="IPR000210">
    <property type="entry name" value="BTB/POZ_dom"/>
</dbReference>
<dbReference type="InterPro" id="IPR006553">
    <property type="entry name" value="Leu-rich_rpt_Cys-con_subtyp"/>
</dbReference>
<dbReference type="Proteomes" id="UP000220251">
    <property type="component" value="Unassembled WGS sequence"/>
</dbReference>
<dbReference type="GO" id="GO:0019005">
    <property type="term" value="C:SCF ubiquitin ligase complex"/>
    <property type="evidence" value="ECO:0007669"/>
    <property type="project" value="TreeGrafter"/>
</dbReference>
<dbReference type="SMART" id="SM00367">
    <property type="entry name" value="LRR_CC"/>
    <property type="match status" value="4"/>
</dbReference>
<proteinExistence type="predicted"/>
<dbReference type="Gene3D" id="3.80.10.10">
    <property type="entry name" value="Ribonuclease Inhibitor"/>
    <property type="match status" value="1"/>
</dbReference>
<sequence length="509" mass="57956">MLNFERLPLKHERGFTLDFPAQLPESLAYVKDASDDKELVELAAKDLRTLTTFFEIAAADESWPMAHPQATREMLERLSFHFLEGNLSQELADRTAYAVRSHPVNLLSKVPRDLNIQLKDATVQVSSLLLGTLSPLFATLLSSADKAPDGKWIELPLIPVDVFKMIEDYMETGRSEDLWKMEYPVVLEVYKSAIEWEIGGLPEEAAGILKRYVTQANFIGLIKECMKNRWLAFYAEVLKIANTYDLGVQFTFSDIEFLEIEFNDYRESAIDIFEELRPWITHLGFFGPIVDDPRFTHIITSMRQLVGLRLNEVKAFTNRFLDIPSTLEELDISQNPWLTSDDLKILVEQCPNIKRLNLKNDTGIDYKGFGYLKKLSDLESLTLTKCYQVNEDDLLLICQGCPKLLHLDLEGCERLSGKSFETLSRLLQRLEVLSIARLPITDAELIDLAHRLKNLNQLNLERCDSFSDSGIIEAVQSSFSLKHLKLKHTPVSAGAKEKIASIRPALEID</sequence>
<organism evidence="2 3">
    <name type="scientific">Estrella lausannensis</name>
    <dbReference type="NCBI Taxonomy" id="483423"/>
    <lineage>
        <taxon>Bacteria</taxon>
        <taxon>Pseudomonadati</taxon>
        <taxon>Chlamydiota</taxon>
        <taxon>Chlamydiia</taxon>
        <taxon>Parachlamydiales</taxon>
        <taxon>Candidatus Criblamydiaceae</taxon>
        <taxon>Estrella</taxon>
    </lineage>
</organism>
<keyword evidence="3" id="KW-1185">Reference proteome</keyword>
<accession>A0A0H5DTT0</accession>
<dbReference type="AlphaFoldDB" id="A0A0H5DTT0"/>
<dbReference type="EMBL" id="CWGJ01000026">
    <property type="protein sequence ID" value="CRX39289.1"/>
    <property type="molecule type" value="Genomic_DNA"/>
</dbReference>
<dbReference type="GO" id="GO:0031146">
    <property type="term" value="P:SCF-dependent proteasomal ubiquitin-dependent protein catabolic process"/>
    <property type="evidence" value="ECO:0007669"/>
    <property type="project" value="TreeGrafter"/>
</dbReference>
<name>A0A0H5DTT0_9BACT</name>
<evidence type="ECO:0000259" key="1">
    <source>
        <dbReference type="PROSITE" id="PS50097"/>
    </source>
</evidence>
<feature type="domain" description="BTB" evidence="1">
    <location>
        <begin position="112"/>
        <end position="174"/>
    </location>
</feature>
<dbReference type="PANTHER" id="PTHR13318">
    <property type="entry name" value="PARTNER OF PAIRED, ISOFORM B-RELATED"/>
    <property type="match status" value="1"/>
</dbReference>
<protein>
    <submittedName>
        <fullName evidence="2">F-box and LRR domain-containing protein</fullName>
    </submittedName>
</protein>
<gene>
    <name evidence="2" type="ORF">ELAC_1967</name>
</gene>
<reference evidence="3" key="1">
    <citation type="submission" date="2015-06" db="EMBL/GenBank/DDBJ databases">
        <authorList>
            <person name="Bertelli C."/>
        </authorList>
    </citation>
    <scope>NUCLEOTIDE SEQUENCE [LARGE SCALE GENOMIC DNA]</scope>
    <source>
        <strain evidence="3">CRIB-30</strain>
    </source>
</reference>
<dbReference type="PROSITE" id="PS50097">
    <property type="entry name" value="BTB"/>
    <property type="match status" value="1"/>
</dbReference>
<dbReference type="InterPro" id="IPR032675">
    <property type="entry name" value="LRR_dom_sf"/>
</dbReference>
<evidence type="ECO:0000313" key="3">
    <source>
        <dbReference type="Proteomes" id="UP000220251"/>
    </source>
</evidence>
<dbReference type="SUPFAM" id="SSF52047">
    <property type="entry name" value="RNI-like"/>
    <property type="match status" value="1"/>
</dbReference>
<evidence type="ECO:0000313" key="2">
    <source>
        <dbReference type="EMBL" id="CRX39289.1"/>
    </source>
</evidence>
<dbReference type="InterPro" id="IPR011333">
    <property type="entry name" value="SKP1/BTB/POZ_sf"/>
</dbReference>